<accession>A0ABQ2PHP5</accession>
<keyword evidence="3" id="KW-1185">Reference proteome</keyword>
<keyword evidence="1" id="KW-0732">Signal</keyword>
<name>A0ABQ2PHP5_9NEIS</name>
<gene>
    <name evidence="2" type="ORF">GCM10010971_06540</name>
</gene>
<evidence type="ECO:0000256" key="1">
    <source>
        <dbReference type="SAM" id="SignalP"/>
    </source>
</evidence>
<organism evidence="2 3">
    <name type="scientific">Silvimonas amylolytica</name>
    <dbReference type="NCBI Taxonomy" id="449663"/>
    <lineage>
        <taxon>Bacteria</taxon>
        <taxon>Pseudomonadati</taxon>
        <taxon>Pseudomonadota</taxon>
        <taxon>Betaproteobacteria</taxon>
        <taxon>Neisseriales</taxon>
        <taxon>Chitinibacteraceae</taxon>
        <taxon>Silvimonas</taxon>
    </lineage>
</organism>
<proteinExistence type="predicted"/>
<comment type="caution">
    <text evidence="2">The sequence shown here is derived from an EMBL/GenBank/DDBJ whole genome shotgun (WGS) entry which is preliminary data.</text>
</comment>
<sequence length="216" mass="23238">MRLLAALGIVLGFIFSTANASAKYEYSYTFADPAPNADSPRSVVGTAYTVYGTFLGTANGDLITNLSDVFLSVKDNNGNVLIDKEPIFPYAGPSFGLIPDVLSFSGHHNQFIFDWDDSLGGPAPVHGYAFTSYGNEATDDAYGQGVDVFSLFGAGGFHVSDQIAEPSSWKVTEVSPVPEPETYVLTMMGLVALYPTYRKKSHNRRASIRDRAAGVV</sequence>
<reference evidence="3" key="1">
    <citation type="journal article" date="2019" name="Int. J. Syst. Evol. Microbiol.">
        <title>The Global Catalogue of Microorganisms (GCM) 10K type strain sequencing project: providing services to taxonomists for standard genome sequencing and annotation.</title>
        <authorList>
            <consortium name="The Broad Institute Genomics Platform"/>
            <consortium name="The Broad Institute Genome Sequencing Center for Infectious Disease"/>
            <person name="Wu L."/>
            <person name="Ma J."/>
        </authorList>
    </citation>
    <scope>NUCLEOTIDE SEQUENCE [LARGE SCALE GENOMIC DNA]</scope>
    <source>
        <strain evidence="3">CGMCC 1.8860</strain>
    </source>
</reference>
<evidence type="ECO:0000313" key="2">
    <source>
        <dbReference type="EMBL" id="GGP24835.1"/>
    </source>
</evidence>
<dbReference type="EMBL" id="BMLY01000001">
    <property type="protein sequence ID" value="GGP24835.1"/>
    <property type="molecule type" value="Genomic_DNA"/>
</dbReference>
<dbReference type="Proteomes" id="UP000621859">
    <property type="component" value="Unassembled WGS sequence"/>
</dbReference>
<evidence type="ECO:0008006" key="4">
    <source>
        <dbReference type="Google" id="ProtNLM"/>
    </source>
</evidence>
<protein>
    <recommendedName>
        <fullName evidence="4">PEP-CTERM protein-sorting domain-containing protein</fullName>
    </recommendedName>
</protein>
<feature type="chain" id="PRO_5046657905" description="PEP-CTERM protein-sorting domain-containing protein" evidence="1">
    <location>
        <begin position="21"/>
        <end position="216"/>
    </location>
</feature>
<feature type="signal peptide" evidence="1">
    <location>
        <begin position="1"/>
        <end position="20"/>
    </location>
</feature>
<dbReference type="RefSeq" id="WP_188688742.1">
    <property type="nucleotide sequence ID" value="NZ_BMLY01000001.1"/>
</dbReference>
<evidence type="ECO:0000313" key="3">
    <source>
        <dbReference type="Proteomes" id="UP000621859"/>
    </source>
</evidence>